<name>A0A4Z2FG00_9TELE</name>
<gene>
    <name evidence="2" type="ORF">EYF80_050006</name>
</gene>
<organism evidence="2 3">
    <name type="scientific">Liparis tanakae</name>
    <name type="common">Tanaka's snailfish</name>
    <dbReference type="NCBI Taxonomy" id="230148"/>
    <lineage>
        <taxon>Eukaryota</taxon>
        <taxon>Metazoa</taxon>
        <taxon>Chordata</taxon>
        <taxon>Craniata</taxon>
        <taxon>Vertebrata</taxon>
        <taxon>Euteleostomi</taxon>
        <taxon>Actinopterygii</taxon>
        <taxon>Neopterygii</taxon>
        <taxon>Teleostei</taxon>
        <taxon>Neoteleostei</taxon>
        <taxon>Acanthomorphata</taxon>
        <taxon>Eupercaria</taxon>
        <taxon>Perciformes</taxon>
        <taxon>Cottioidei</taxon>
        <taxon>Cottales</taxon>
        <taxon>Liparidae</taxon>
        <taxon>Liparis</taxon>
    </lineage>
</organism>
<keyword evidence="3" id="KW-1185">Reference proteome</keyword>
<evidence type="ECO:0000313" key="3">
    <source>
        <dbReference type="Proteomes" id="UP000314294"/>
    </source>
</evidence>
<dbReference type="Proteomes" id="UP000314294">
    <property type="component" value="Unassembled WGS sequence"/>
</dbReference>
<comment type="caution">
    <text evidence="2">The sequence shown here is derived from an EMBL/GenBank/DDBJ whole genome shotgun (WGS) entry which is preliminary data.</text>
</comment>
<evidence type="ECO:0000256" key="1">
    <source>
        <dbReference type="SAM" id="MobiDB-lite"/>
    </source>
</evidence>
<evidence type="ECO:0000313" key="2">
    <source>
        <dbReference type="EMBL" id="TNN39825.1"/>
    </source>
</evidence>
<accession>A0A4Z2FG00</accession>
<sequence>MHTHEFLKPRGAPPQGDQRTLQMQQRDDWKVLEFPRINGVNSRRSGRRDALLEETIKAL</sequence>
<feature type="region of interest" description="Disordered" evidence="1">
    <location>
        <begin position="1"/>
        <end position="24"/>
    </location>
</feature>
<proteinExistence type="predicted"/>
<reference evidence="2 3" key="1">
    <citation type="submission" date="2019-03" db="EMBL/GenBank/DDBJ databases">
        <title>First draft genome of Liparis tanakae, snailfish: a comprehensive survey of snailfish specific genes.</title>
        <authorList>
            <person name="Kim W."/>
            <person name="Song I."/>
            <person name="Jeong J.-H."/>
            <person name="Kim D."/>
            <person name="Kim S."/>
            <person name="Ryu S."/>
            <person name="Song J.Y."/>
            <person name="Lee S.K."/>
        </authorList>
    </citation>
    <scope>NUCLEOTIDE SEQUENCE [LARGE SCALE GENOMIC DNA]</scope>
    <source>
        <tissue evidence="2">Muscle</tissue>
    </source>
</reference>
<dbReference type="EMBL" id="SRLO01001244">
    <property type="protein sequence ID" value="TNN39825.1"/>
    <property type="molecule type" value="Genomic_DNA"/>
</dbReference>
<protein>
    <submittedName>
        <fullName evidence="2">Uncharacterized protein</fullName>
    </submittedName>
</protein>
<dbReference type="AlphaFoldDB" id="A0A4Z2FG00"/>